<sequence length="360" mass="40380">MSASEQVLEPIVPATISNDKSDDIEVLEPVAAATTDETPYDEAPEDPQSPRASPVPEGHDELDDRGESVPLPEEPFADVTRKLKPDSLSSEEIYVQMKQRFRRLLRSQIKNTENTTESEAFDEVMTLLLQHFRSVMAAVLLQMLLHHATLVIQGLLAGLVIAHSIFAFVFIEPDLFVRGYQWMALPAQATFYFAFAVSTVNAFDRFEPGESFRETVQKFISLQRGGFNALLWTTGTAASVLMAPLDVRLATADLDLETYLPLDPQSLTYYRILSLIRSTCATLGWVFVALQPNTNYTRDLLLRLAGYCLWRESIQKVRSLNINAYIIRAPEVESETVEAAPAYPKNASCLWSRKFGCVLH</sequence>
<evidence type="ECO:0000313" key="13">
    <source>
        <dbReference type="Proteomes" id="UP000492821"/>
    </source>
</evidence>
<evidence type="ECO:0000256" key="3">
    <source>
        <dbReference type="ARBA" id="ARBA00008783"/>
    </source>
</evidence>
<dbReference type="GO" id="GO:0016020">
    <property type="term" value="C:membrane"/>
    <property type="evidence" value="ECO:0007669"/>
    <property type="project" value="UniProtKB-SubCell"/>
</dbReference>
<dbReference type="Proteomes" id="UP000492821">
    <property type="component" value="Unassembled WGS sequence"/>
</dbReference>
<feature type="transmembrane region" description="Helical" evidence="12">
    <location>
        <begin position="269"/>
        <end position="290"/>
    </location>
</feature>
<organism evidence="13 14">
    <name type="scientific">Panagrellus redivivus</name>
    <name type="common">Microworm</name>
    <dbReference type="NCBI Taxonomy" id="6233"/>
    <lineage>
        <taxon>Eukaryota</taxon>
        <taxon>Metazoa</taxon>
        <taxon>Ecdysozoa</taxon>
        <taxon>Nematoda</taxon>
        <taxon>Chromadorea</taxon>
        <taxon>Rhabditida</taxon>
        <taxon>Tylenchina</taxon>
        <taxon>Panagrolaimomorpha</taxon>
        <taxon>Panagrolaimoidea</taxon>
        <taxon>Panagrolaimidae</taxon>
        <taxon>Panagrellus</taxon>
    </lineage>
</organism>
<keyword evidence="7" id="KW-0969">Cilium</keyword>
<dbReference type="Pfam" id="PF15383">
    <property type="entry name" value="TMEM237"/>
    <property type="match status" value="1"/>
</dbReference>
<evidence type="ECO:0000256" key="12">
    <source>
        <dbReference type="SAM" id="Phobius"/>
    </source>
</evidence>
<evidence type="ECO:0000256" key="2">
    <source>
        <dbReference type="ARBA" id="ARBA00004141"/>
    </source>
</evidence>
<dbReference type="PANTHER" id="PTHR28388">
    <property type="entry name" value="TRANSMEMBRANE PROTEIN 237"/>
    <property type="match status" value="1"/>
</dbReference>
<keyword evidence="5" id="KW-0970">Cilium biogenesis/degradation</keyword>
<dbReference type="WBParaSite" id="Pan_g2406.t1">
    <property type="protein sequence ID" value="Pan_g2406.t1"/>
    <property type="gene ID" value="Pan_g2406"/>
</dbReference>
<evidence type="ECO:0000256" key="4">
    <source>
        <dbReference type="ARBA" id="ARBA00022692"/>
    </source>
</evidence>
<evidence type="ECO:0000256" key="5">
    <source>
        <dbReference type="ARBA" id="ARBA00022794"/>
    </source>
</evidence>
<proteinExistence type="inferred from homology"/>
<dbReference type="AlphaFoldDB" id="A0A7E4VQT3"/>
<evidence type="ECO:0000256" key="10">
    <source>
        <dbReference type="ARBA" id="ARBA00025631"/>
    </source>
</evidence>
<comment type="subcellular location">
    <subcellularLocation>
        <location evidence="1">Cell projection</location>
        <location evidence="1">Cilium</location>
    </subcellularLocation>
    <subcellularLocation>
        <location evidence="2">Membrane</location>
        <topology evidence="2">Multi-pass membrane protein</topology>
    </subcellularLocation>
</comment>
<evidence type="ECO:0000313" key="14">
    <source>
        <dbReference type="WBParaSite" id="Pan_g2406.t1"/>
    </source>
</evidence>
<reference evidence="14" key="2">
    <citation type="submission" date="2020-10" db="UniProtKB">
        <authorList>
            <consortium name="WormBaseParasite"/>
        </authorList>
    </citation>
    <scope>IDENTIFICATION</scope>
</reference>
<evidence type="ECO:0000256" key="11">
    <source>
        <dbReference type="SAM" id="MobiDB-lite"/>
    </source>
</evidence>
<dbReference type="PANTHER" id="PTHR28388:SF1">
    <property type="entry name" value="TRANSMEMBRANE PROTEIN 237"/>
    <property type="match status" value="1"/>
</dbReference>
<comment type="similarity">
    <text evidence="3">Belongs to the TMEM237 family.</text>
</comment>
<dbReference type="InterPro" id="IPR029409">
    <property type="entry name" value="TMEM237"/>
</dbReference>
<evidence type="ECO:0000256" key="6">
    <source>
        <dbReference type="ARBA" id="ARBA00022989"/>
    </source>
</evidence>
<keyword evidence="8 12" id="KW-0472">Membrane</keyword>
<keyword evidence="13" id="KW-1185">Reference proteome</keyword>
<feature type="transmembrane region" description="Helical" evidence="12">
    <location>
        <begin position="150"/>
        <end position="171"/>
    </location>
</feature>
<keyword evidence="9" id="KW-0966">Cell projection</keyword>
<keyword evidence="4 12" id="KW-0812">Transmembrane</keyword>
<dbReference type="GO" id="GO:0060271">
    <property type="term" value="P:cilium assembly"/>
    <property type="evidence" value="ECO:0007669"/>
    <property type="project" value="TreeGrafter"/>
</dbReference>
<evidence type="ECO:0000256" key="9">
    <source>
        <dbReference type="ARBA" id="ARBA00023273"/>
    </source>
</evidence>
<comment type="function">
    <text evidence="10">Component of the transition zone in primary cilia. Required for ciliogenesis.</text>
</comment>
<evidence type="ECO:0000256" key="7">
    <source>
        <dbReference type="ARBA" id="ARBA00023069"/>
    </source>
</evidence>
<dbReference type="GO" id="GO:0035869">
    <property type="term" value="C:ciliary transition zone"/>
    <property type="evidence" value="ECO:0007669"/>
    <property type="project" value="TreeGrafter"/>
</dbReference>
<evidence type="ECO:0000256" key="8">
    <source>
        <dbReference type="ARBA" id="ARBA00023136"/>
    </source>
</evidence>
<name>A0A7E4VQT3_PANRE</name>
<feature type="region of interest" description="Disordered" evidence="11">
    <location>
        <begin position="1"/>
        <end position="82"/>
    </location>
</feature>
<accession>A0A7E4VQT3</accession>
<keyword evidence="6 12" id="KW-1133">Transmembrane helix</keyword>
<feature type="transmembrane region" description="Helical" evidence="12">
    <location>
        <begin position="225"/>
        <end position="245"/>
    </location>
</feature>
<evidence type="ECO:0000256" key="1">
    <source>
        <dbReference type="ARBA" id="ARBA00004138"/>
    </source>
</evidence>
<reference evidence="13" key="1">
    <citation type="journal article" date="2013" name="Genetics">
        <title>The draft genome and transcriptome of Panagrellus redivivus are shaped by the harsh demands of a free-living lifestyle.</title>
        <authorList>
            <person name="Srinivasan J."/>
            <person name="Dillman A.R."/>
            <person name="Macchietto M.G."/>
            <person name="Heikkinen L."/>
            <person name="Lakso M."/>
            <person name="Fracchia K.M."/>
            <person name="Antoshechkin I."/>
            <person name="Mortazavi A."/>
            <person name="Wong G."/>
            <person name="Sternberg P.W."/>
        </authorList>
    </citation>
    <scope>NUCLEOTIDE SEQUENCE [LARGE SCALE GENOMIC DNA]</scope>
    <source>
        <strain evidence="13">MT8872</strain>
    </source>
</reference>
<protein>
    <submittedName>
        <fullName evidence="14">Bestrophin/UPF0187</fullName>
    </submittedName>
</protein>